<protein>
    <submittedName>
        <fullName evidence="2">Uncharacterized protein</fullName>
    </submittedName>
</protein>
<organism evidence="2 3">
    <name type="scientific">Marinifilum caeruleilacunae</name>
    <dbReference type="NCBI Taxonomy" id="2499076"/>
    <lineage>
        <taxon>Bacteria</taxon>
        <taxon>Pseudomonadati</taxon>
        <taxon>Bacteroidota</taxon>
        <taxon>Bacteroidia</taxon>
        <taxon>Marinilabiliales</taxon>
        <taxon>Marinifilaceae</taxon>
    </lineage>
</organism>
<keyword evidence="1" id="KW-0812">Transmembrane</keyword>
<feature type="transmembrane region" description="Helical" evidence="1">
    <location>
        <begin position="114"/>
        <end position="132"/>
    </location>
</feature>
<gene>
    <name evidence="2" type="ORF">ELS83_21095</name>
</gene>
<keyword evidence="1" id="KW-0472">Membrane</keyword>
<dbReference type="EMBL" id="RZNH01000065">
    <property type="protein sequence ID" value="NOU62296.1"/>
    <property type="molecule type" value="Genomic_DNA"/>
</dbReference>
<accession>A0ABX1X2E3</accession>
<evidence type="ECO:0000313" key="2">
    <source>
        <dbReference type="EMBL" id="NOU62296.1"/>
    </source>
</evidence>
<reference evidence="2 3" key="1">
    <citation type="submission" date="2018-12" db="EMBL/GenBank/DDBJ databases">
        <title>Marinifilum JC070 sp. nov., a marine bacterium isolated from Yongle Blue Hole in the South China Sea.</title>
        <authorList>
            <person name="Fu T."/>
        </authorList>
    </citation>
    <scope>NUCLEOTIDE SEQUENCE [LARGE SCALE GENOMIC DNA]</scope>
    <source>
        <strain evidence="2 3">JC070</strain>
    </source>
</reference>
<dbReference type="RefSeq" id="WP_171597552.1">
    <property type="nucleotide sequence ID" value="NZ_RZNH01000065.1"/>
</dbReference>
<evidence type="ECO:0000256" key="1">
    <source>
        <dbReference type="SAM" id="Phobius"/>
    </source>
</evidence>
<evidence type="ECO:0000313" key="3">
    <source>
        <dbReference type="Proteomes" id="UP000732105"/>
    </source>
</evidence>
<feature type="transmembrane region" description="Helical" evidence="1">
    <location>
        <begin position="164"/>
        <end position="181"/>
    </location>
</feature>
<dbReference type="Proteomes" id="UP000732105">
    <property type="component" value="Unassembled WGS sequence"/>
</dbReference>
<feature type="transmembrane region" description="Helical" evidence="1">
    <location>
        <begin position="83"/>
        <end position="108"/>
    </location>
</feature>
<keyword evidence="3" id="KW-1185">Reference proteome</keyword>
<name>A0ABX1X2E3_9BACT</name>
<sequence length="370" mass="42983">MTKYIKNLRIVYFMTLISPLALIGIFSLTIDKGTIMMNDSIDEIFRYMIPIFGLIFIPIGTLSFKRRLKVIVQNENLDTKLQLYRGVVVQRIAFIEGVAMFSVVAFLITLNNLYIAYTVIALGFYLPIYPTIDKVKNDLNLETDSVDLNTSEQTNKNFWGKNPWLIIPLIIVLILLNYNSFKDFLSNKVILPEIQVDQGTLTDSIYHNDYLDWTFVIPQDYEIISSAEIESANEKGNKLIDNDTKNNEEPIRLLNISNGLIDFMSNLNPRVLFPNLTSEERYFEIIGDKLQNASNDKIRFEKQNQGVMQIDSLEFKYVEYFMIGENGKAGIMYISRFNKDYIFDLSITYRDTQKAIEFLDRLKKSDLNWE</sequence>
<keyword evidence="1" id="KW-1133">Transmembrane helix</keyword>
<proteinExistence type="predicted"/>
<comment type="caution">
    <text evidence="2">The sequence shown here is derived from an EMBL/GenBank/DDBJ whole genome shotgun (WGS) entry which is preliminary data.</text>
</comment>
<feature type="transmembrane region" description="Helical" evidence="1">
    <location>
        <begin position="44"/>
        <end position="62"/>
    </location>
</feature>
<feature type="transmembrane region" description="Helical" evidence="1">
    <location>
        <begin position="12"/>
        <end position="30"/>
    </location>
</feature>